<organism evidence="2 3">
    <name type="scientific">Cymbomonas tetramitiformis</name>
    <dbReference type="NCBI Taxonomy" id="36881"/>
    <lineage>
        <taxon>Eukaryota</taxon>
        <taxon>Viridiplantae</taxon>
        <taxon>Chlorophyta</taxon>
        <taxon>Pyramimonadophyceae</taxon>
        <taxon>Pyramimonadales</taxon>
        <taxon>Pyramimonadaceae</taxon>
        <taxon>Cymbomonas</taxon>
    </lineage>
</organism>
<comment type="caution">
    <text evidence="2">The sequence shown here is derived from an EMBL/GenBank/DDBJ whole genome shotgun (WGS) entry which is preliminary data.</text>
</comment>
<proteinExistence type="predicted"/>
<feature type="signal peptide" evidence="1">
    <location>
        <begin position="1"/>
        <end position="18"/>
    </location>
</feature>
<gene>
    <name evidence="2" type="ORF">CYMTET_22180</name>
</gene>
<dbReference type="Proteomes" id="UP001190700">
    <property type="component" value="Unassembled WGS sequence"/>
</dbReference>
<protein>
    <submittedName>
        <fullName evidence="2">Uncharacterized protein</fullName>
    </submittedName>
</protein>
<evidence type="ECO:0000313" key="2">
    <source>
        <dbReference type="EMBL" id="KAK3269376.1"/>
    </source>
</evidence>
<evidence type="ECO:0000256" key="1">
    <source>
        <dbReference type="SAM" id="SignalP"/>
    </source>
</evidence>
<feature type="chain" id="PRO_5042069975" evidence="1">
    <location>
        <begin position="19"/>
        <end position="225"/>
    </location>
</feature>
<reference evidence="2 3" key="1">
    <citation type="journal article" date="2015" name="Genome Biol. Evol.">
        <title>Comparative Genomics of a Bacterivorous Green Alga Reveals Evolutionary Causalities and Consequences of Phago-Mixotrophic Mode of Nutrition.</title>
        <authorList>
            <person name="Burns J.A."/>
            <person name="Paasch A."/>
            <person name="Narechania A."/>
            <person name="Kim E."/>
        </authorList>
    </citation>
    <scope>NUCLEOTIDE SEQUENCE [LARGE SCALE GENOMIC DNA]</scope>
    <source>
        <strain evidence="2 3">PLY_AMNH</strain>
    </source>
</reference>
<dbReference type="AlphaFoldDB" id="A0AAE0G1T9"/>
<accession>A0AAE0G1T9</accession>
<keyword evidence="3" id="KW-1185">Reference proteome</keyword>
<sequence>MLAKILTLAGFALPVISAQVETHSGQWHSAPKAVPTSNVVDGPLFGNGELGVVLGGPPDAFSFHLGLNSFLAASTSLAKAVGGIDIRIPDMRNASYSAKQNIRNATVSTSFCLRRNFEREKGVSSTLRTLSFVHPQKNILVTSLSWERSVDSPSPSLEIEVAVRGGPPSDFDPHLPVSATALGGAGEGTWTLTAQRSTGFPTLTAQRSTGFPWLEAYHCCNAAGL</sequence>
<dbReference type="EMBL" id="LGRX02011013">
    <property type="protein sequence ID" value="KAK3269376.1"/>
    <property type="molecule type" value="Genomic_DNA"/>
</dbReference>
<evidence type="ECO:0000313" key="3">
    <source>
        <dbReference type="Proteomes" id="UP001190700"/>
    </source>
</evidence>
<name>A0AAE0G1T9_9CHLO</name>
<keyword evidence="1" id="KW-0732">Signal</keyword>